<protein>
    <submittedName>
        <fullName evidence="4">ROK family protein</fullName>
    </submittedName>
</protein>
<dbReference type="SUPFAM" id="SSF53067">
    <property type="entry name" value="Actin-like ATPase domain"/>
    <property type="match status" value="1"/>
</dbReference>
<dbReference type="InterPro" id="IPR000600">
    <property type="entry name" value="ROK"/>
</dbReference>
<dbReference type="Proteomes" id="UP001343257">
    <property type="component" value="Unassembled WGS sequence"/>
</dbReference>
<evidence type="ECO:0000313" key="5">
    <source>
        <dbReference type="Proteomes" id="UP001343257"/>
    </source>
</evidence>
<dbReference type="CDD" id="cd23763">
    <property type="entry name" value="ASKHA_ATPase_ROK"/>
    <property type="match status" value="1"/>
</dbReference>
<keyword evidence="3" id="KW-0119">Carbohydrate metabolism</keyword>
<comment type="caution">
    <text evidence="4">The sequence shown here is derived from an EMBL/GenBank/DDBJ whole genome shotgun (WGS) entry which is preliminary data.</text>
</comment>
<keyword evidence="3" id="KW-0859">Xylose metabolism</keyword>
<gene>
    <name evidence="4" type="ORF">P9847_14510</name>
</gene>
<accession>A0ABU6PUP3</accession>
<organism evidence="4 5">
    <name type="scientific">Paenibacillus chibensis</name>
    <dbReference type="NCBI Taxonomy" id="59846"/>
    <lineage>
        <taxon>Bacteria</taxon>
        <taxon>Bacillati</taxon>
        <taxon>Bacillota</taxon>
        <taxon>Bacilli</taxon>
        <taxon>Bacillales</taxon>
        <taxon>Paenibacillaceae</taxon>
        <taxon>Paenibacillus</taxon>
    </lineage>
</organism>
<name>A0ABU6PUP3_9BACL</name>
<dbReference type="RefSeq" id="WP_328278840.1">
    <property type="nucleotide sequence ID" value="NZ_JARTLD010000036.1"/>
</dbReference>
<dbReference type="SUPFAM" id="SSF46785">
    <property type="entry name" value="Winged helix' DNA-binding domain"/>
    <property type="match status" value="1"/>
</dbReference>
<dbReference type="Gene3D" id="3.30.420.40">
    <property type="match status" value="2"/>
</dbReference>
<sequence>MKEINLNQVRQAMKQLGTATKSQIASTTKLSVVTVNSLVKELMELKELVEDRMVPSNGGRPATTYRYDYDFSLSLIITMKERKGNDLVVATVINMQEKILAREEHVNPGLEREPLYTMIARLLTRYPSIKVIGMGIPGQVVDGEIIVSSHEKLKGLRIIEDIDAQFGLPAILENDVNAAISGFCAHTRTNDSCVLGLYFPERFPPGMGICLNGEVVKGKNGMAGEIKFLPLDVDWYSAMDQEEFTDILCRIIQILTAVLAPDKIVVYQNLIEEEMWSRSWDSYGSALELPVLPEIIFQDSFQEDFEAGMRWLTLKALEPSVSI</sequence>
<evidence type="ECO:0000256" key="1">
    <source>
        <dbReference type="ARBA" id="ARBA00002486"/>
    </source>
</evidence>
<comment type="function">
    <text evidence="1">Transcriptional repressor of xylose-utilizing enzymes.</text>
</comment>
<keyword evidence="5" id="KW-1185">Reference proteome</keyword>
<reference evidence="4 5" key="1">
    <citation type="submission" date="2023-03" db="EMBL/GenBank/DDBJ databases">
        <title>Bacillus Genome Sequencing.</title>
        <authorList>
            <person name="Dunlap C."/>
        </authorList>
    </citation>
    <scope>NUCLEOTIDE SEQUENCE [LARGE SCALE GENOMIC DNA]</scope>
    <source>
        <strain evidence="4 5">NRS-52</strain>
    </source>
</reference>
<dbReference type="InterPro" id="IPR036388">
    <property type="entry name" value="WH-like_DNA-bd_sf"/>
</dbReference>
<evidence type="ECO:0000313" key="4">
    <source>
        <dbReference type="EMBL" id="MED5018517.1"/>
    </source>
</evidence>
<dbReference type="Gene3D" id="1.10.10.10">
    <property type="entry name" value="Winged helix-like DNA-binding domain superfamily/Winged helix DNA-binding domain"/>
    <property type="match status" value="1"/>
</dbReference>
<dbReference type="InterPro" id="IPR036390">
    <property type="entry name" value="WH_DNA-bd_sf"/>
</dbReference>
<dbReference type="PANTHER" id="PTHR18964:SF149">
    <property type="entry name" value="BIFUNCTIONAL UDP-N-ACETYLGLUCOSAMINE 2-EPIMERASE_N-ACETYLMANNOSAMINE KINASE"/>
    <property type="match status" value="1"/>
</dbReference>
<evidence type="ECO:0000256" key="2">
    <source>
        <dbReference type="ARBA" id="ARBA00006479"/>
    </source>
</evidence>
<dbReference type="PANTHER" id="PTHR18964">
    <property type="entry name" value="ROK (REPRESSOR, ORF, KINASE) FAMILY"/>
    <property type="match status" value="1"/>
</dbReference>
<comment type="similarity">
    <text evidence="2">Belongs to the ROK (NagC/XylR) family.</text>
</comment>
<proteinExistence type="inferred from homology"/>
<evidence type="ECO:0000256" key="3">
    <source>
        <dbReference type="ARBA" id="ARBA00022629"/>
    </source>
</evidence>
<dbReference type="InterPro" id="IPR043129">
    <property type="entry name" value="ATPase_NBD"/>
</dbReference>
<dbReference type="Pfam" id="PF00480">
    <property type="entry name" value="ROK"/>
    <property type="match status" value="1"/>
</dbReference>
<dbReference type="EMBL" id="JARTLD010000036">
    <property type="protein sequence ID" value="MED5018517.1"/>
    <property type="molecule type" value="Genomic_DNA"/>
</dbReference>